<dbReference type="EMBL" id="JBHRSM010000025">
    <property type="protein sequence ID" value="MFC3087275.1"/>
    <property type="molecule type" value="Genomic_DNA"/>
</dbReference>
<keyword evidence="1" id="KW-1133">Transmembrane helix</keyword>
<feature type="transmembrane region" description="Helical" evidence="1">
    <location>
        <begin position="70"/>
        <end position="89"/>
    </location>
</feature>
<dbReference type="Proteomes" id="UP001595445">
    <property type="component" value="Unassembled WGS sequence"/>
</dbReference>
<evidence type="ECO:0000313" key="3">
    <source>
        <dbReference type="Proteomes" id="UP001595445"/>
    </source>
</evidence>
<comment type="caution">
    <text evidence="2">The sequence shown here is derived from an EMBL/GenBank/DDBJ whole genome shotgun (WGS) entry which is preliminary data.</text>
</comment>
<feature type="transmembrane region" description="Helical" evidence="1">
    <location>
        <begin position="170"/>
        <end position="192"/>
    </location>
</feature>
<evidence type="ECO:0000256" key="1">
    <source>
        <dbReference type="SAM" id="Phobius"/>
    </source>
</evidence>
<protein>
    <recommendedName>
        <fullName evidence="4">LysE family translocator</fullName>
    </recommendedName>
</protein>
<keyword evidence="1" id="KW-0812">Transmembrane</keyword>
<organism evidence="2 3">
    <name type="scientific">Tabrizicola soli</name>
    <dbReference type="NCBI Taxonomy" id="2185115"/>
    <lineage>
        <taxon>Bacteria</taxon>
        <taxon>Pseudomonadati</taxon>
        <taxon>Pseudomonadota</taxon>
        <taxon>Alphaproteobacteria</taxon>
        <taxon>Rhodobacterales</taxon>
        <taxon>Paracoccaceae</taxon>
        <taxon>Tabrizicola</taxon>
    </lineage>
</organism>
<evidence type="ECO:0000313" key="2">
    <source>
        <dbReference type="EMBL" id="MFC3087275.1"/>
    </source>
</evidence>
<name>A0ABV7DWY5_9RHOB</name>
<feature type="transmembrane region" description="Helical" evidence="1">
    <location>
        <begin position="134"/>
        <end position="158"/>
    </location>
</feature>
<reference evidence="3" key="1">
    <citation type="journal article" date="2019" name="Int. J. Syst. Evol. Microbiol.">
        <title>The Global Catalogue of Microorganisms (GCM) 10K type strain sequencing project: providing services to taxonomists for standard genome sequencing and annotation.</title>
        <authorList>
            <consortium name="The Broad Institute Genomics Platform"/>
            <consortium name="The Broad Institute Genome Sequencing Center for Infectious Disease"/>
            <person name="Wu L."/>
            <person name="Ma J."/>
        </authorList>
    </citation>
    <scope>NUCLEOTIDE SEQUENCE [LARGE SCALE GENOMIC DNA]</scope>
    <source>
        <strain evidence="3">KCTC 62102</strain>
    </source>
</reference>
<dbReference type="RefSeq" id="WP_242070011.1">
    <property type="nucleotide sequence ID" value="NZ_JAEACP010000001.1"/>
</dbReference>
<sequence>MMTPLDLSLAVLALLLTPGPTNTLILLAGAERGLQGALRLIPAELAGYFLTVLPLALLGAAALEGLPALRIAVTLAAALWVAVLAVRLWRLPGPDSAVRAVSARALVTTTALNPKALIFGLVLLPSPERLGWNLALFAGLVALVAVFWAAVGAGLGGAGQPRAMLVLRRLASVFLAAMSLLLALRGVGALAVSSYEVVHL</sequence>
<accession>A0ABV7DWY5</accession>
<proteinExistence type="predicted"/>
<feature type="transmembrane region" description="Helical" evidence="1">
    <location>
        <begin position="45"/>
        <end position="63"/>
    </location>
</feature>
<keyword evidence="1" id="KW-0472">Membrane</keyword>
<evidence type="ECO:0008006" key="4">
    <source>
        <dbReference type="Google" id="ProtNLM"/>
    </source>
</evidence>
<gene>
    <name evidence="2" type="ORF">ACFOD6_14575</name>
</gene>
<keyword evidence="3" id="KW-1185">Reference proteome</keyword>